<feature type="domain" description="Malate synthase TIM barrel" evidence="11">
    <location>
        <begin position="187"/>
        <end position="430"/>
    </location>
</feature>
<dbReference type="InterPro" id="IPR046363">
    <property type="entry name" value="MS_N_TIM-barrel_dom"/>
</dbReference>
<comment type="catalytic activity">
    <reaction evidence="8 10">
        <text>glyoxylate + acetyl-CoA + H2O = (S)-malate + CoA + H(+)</text>
        <dbReference type="Rhea" id="RHEA:18181"/>
        <dbReference type="ChEBI" id="CHEBI:15377"/>
        <dbReference type="ChEBI" id="CHEBI:15378"/>
        <dbReference type="ChEBI" id="CHEBI:15589"/>
        <dbReference type="ChEBI" id="CHEBI:36655"/>
        <dbReference type="ChEBI" id="CHEBI:57287"/>
        <dbReference type="ChEBI" id="CHEBI:57288"/>
        <dbReference type="EC" id="2.3.3.9"/>
    </reaction>
</comment>
<evidence type="ECO:0000313" key="15">
    <source>
        <dbReference type="Proteomes" id="UP000738402"/>
    </source>
</evidence>
<dbReference type="InterPro" id="IPR006252">
    <property type="entry name" value="Malate_synthA"/>
</dbReference>
<dbReference type="InterPro" id="IPR048355">
    <property type="entry name" value="MS_C"/>
</dbReference>
<dbReference type="SUPFAM" id="SSF51645">
    <property type="entry name" value="Malate synthase G"/>
    <property type="match status" value="1"/>
</dbReference>
<dbReference type="InterPro" id="IPR011076">
    <property type="entry name" value="Malate_synth_sf"/>
</dbReference>
<evidence type="ECO:0000256" key="5">
    <source>
        <dbReference type="ARBA" id="ARBA00022532"/>
    </source>
</evidence>
<feature type="domain" description="Malate synthase N-terminal" evidence="12">
    <location>
        <begin position="34"/>
        <end position="92"/>
    </location>
</feature>
<accession>A0AAN6D3U0</accession>
<evidence type="ECO:0000259" key="11">
    <source>
        <dbReference type="Pfam" id="PF01274"/>
    </source>
</evidence>
<proteinExistence type="inferred from homology"/>
<dbReference type="PROSITE" id="PS00510">
    <property type="entry name" value="MALATE_SYNTHASE"/>
    <property type="match status" value="1"/>
</dbReference>
<dbReference type="FunFam" id="1.20.1220.12:FF:000001">
    <property type="entry name" value="Malate synthase"/>
    <property type="match status" value="1"/>
</dbReference>
<dbReference type="PIRSF" id="PIRSF001363">
    <property type="entry name" value="Malate_synth"/>
    <property type="match status" value="1"/>
</dbReference>
<evidence type="ECO:0000259" key="13">
    <source>
        <dbReference type="Pfam" id="PF20659"/>
    </source>
</evidence>
<feature type="active site" description="Proton donor" evidence="9">
    <location>
        <position position="472"/>
    </location>
</feature>
<dbReference type="Gene3D" id="3.20.20.360">
    <property type="entry name" value="Malate synthase, domain 3"/>
    <property type="match status" value="1"/>
</dbReference>
<keyword evidence="6 10" id="KW-0808">Transferase</keyword>
<dbReference type="GO" id="GO:0004474">
    <property type="term" value="F:malate synthase activity"/>
    <property type="evidence" value="ECO:0007669"/>
    <property type="project" value="UniProtKB-EC"/>
</dbReference>
<comment type="similarity">
    <text evidence="2 10">Belongs to the malate synthase family.</text>
</comment>
<dbReference type="CDD" id="cd00727">
    <property type="entry name" value="malate_synt_A"/>
    <property type="match status" value="1"/>
</dbReference>
<keyword evidence="4 10" id="KW-0329">Glyoxylate bypass</keyword>
<evidence type="ECO:0000256" key="2">
    <source>
        <dbReference type="ARBA" id="ARBA00006394"/>
    </source>
</evidence>
<evidence type="ECO:0000259" key="12">
    <source>
        <dbReference type="Pfam" id="PF20656"/>
    </source>
</evidence>
<feature type="active site" description="Proton acceptor" evidence="9">
    <location>
        <position position="191"/>
    </location>
</feature>
<dbReference type="FunFam" id="3.20.20.360:FF:000001">
    <property type="entry name" value="Malate synthase"/>
    <property type="match status" value="1"/>
</dbReference>
<dbReference type="GO" id="GO:0006097">
    <property type="term" value="P:glyoxylate cycle"/>
    <property type="evidence" value="ECO:0007669"/>
    <property type="project" value="UniProtKB-KW"/>
</dbReference>
<keyword evidence="7" id="KW-0576">Peroxisome</keyword>
<sequence length="567" mass="64352">MQPLRTASDNSPMAEINPTTLDNVKILGEVSDKPLLSTATPRDILTKDALKFIVLLHRSFNETRKQLLENRQKVQAKLDAGESLHFLEETKYIRDDPTWKCLPTHPKLQCRKIEITGPPDAKMIVNAFNTDVFTYMTDFEDSCSPTWNNMIYGQVNLYDAIRDRIDFTNEATGKRYKINREGRRVPVMIVRPRGWHLVDKHILVDGEPISASIMDFGLFFFHNAKFLLSQGLAPFFYLPKMEHYKEAQLWNDIFCVAQDCLEIPRGTIKATVLIETLPISYQLDEVLYALRDHSAGLNCGRWDYMFSTIKRLRNQKQHILPDRHQVTMTVPFMTNYVKQLIKICHKRGVHAMGGMAATIPIKDDPEKNAAAMEAVRQDKLREVLAGHDGTWIAHPGLLPTALSVFQEHMPTPNQVHIQKDVEITEADLVDTNIPGGKITMKGVSANIYIGLNYMESWLRGLGCVPINNLMEDAATAEVSRLQLYSWCKHAVKMDDTGKTITPEFISKLIDEEAERCAANKPNNKFKIAADCLKKEINGHNEVAEFLTTLLYDDIVTIGPEVDISSLK</sequence>
<gene>
    <name evidence="14" type="ORF">KL933_003849</name>
</gene>
<evidence type="ECO:0000256" key="6">
    <source>
        <dbReference type="ARBA" id="ARBA00022679"/>
    </source>
</evidence>
<keyword evidence="5 10" id="KW-0816">Tricarboxylic acid cycle</keyword>
<dbReference type="Pfam" id="PF20656">
    <property type="entry name" value="MS_N"/>
    <property type="match status" value="1"/>
</dbReference>
<dbReference type="PANTHER" id="PTHR42902">
    <property type="entry name" value="MALATE SYNTHASE"/>
    <property type="match status" value="1"/>
</dbReference>
<reference evidence="14" key="1">
    <citation type="journal article" date="2021" name="G3 (Bethesda)">
        <title>Genomic diversity, chromosomal rearrangements, and interspecies hybridization in the ogataea polymorpha species complex.</title>
        <authorList>
            <person name="Hanson S.J."/>
            <person name="Cinneide E.O."/>
            <person name="Salzberg L.I."/>
            <person name="Wolfe K.H."/>
            <person name="McGowan J."/>
            <person name="Fitzpatrick D.A."/>
            <person name="Matlin K."/>
        </authorList>
    </citation>
    <scope>NUCLEOTIDE SEQUENCE</scope>
    <source>
        <strain evidence="14">83-405-1</strain>
    </source>
</reference>
<dbReference type="Gene3D" id="1.20.1220.12">
    <property type="entry name" value="Malate synthase, domain III"/>
    <property type="match status" value="1"/>
</dbReference>
<dbReference type="NCBIfam" id="TIGR01344">
    <property type="entry name" value="malate_syn_A"/>
    <property type="match status" value="1"/>
</dbReference>
<dbReference type="InterPro" id="IPR044856">
    <property type="entry name" value="Malate_synth_C_sf"/>
</dbReference>
<dbReference type="Pfam" id="PF20659">
    <property type="entry name" value="MS_C"/>
    <property type="match status" value="1"/>
</dbReference>
<evidence type="ECO:0000256" key="8">
    <source>
        <dbReference type="ARBA" id="ARBA00047918"/>
    </source>
</evidence>
<dbReference type="EMBL" id="JAHLUH010000011">
    <property type="protein sequence ID" value="KAG7725801.1"/>
    <property type="molecule type" value="Genomic_DNA"/>
</dbReference>
<evidence type="ECO:0000256" key="1">
    <source>
        <dbReference type="ARBA" id="ARBA00004275"/>
    </source>
</evidence>
<dbReference type="PANTHER" id="PTHR42902:SF1">
    <property type="entry name" value="MALATE SYNTHASE 1-RELATED"/>
    <property type="match status" value="1"/>
</dbReference>
<evidence type="ECO:0000256" key="10">
    <source>
        <dbReference type="RuleBase" id="RU000555"/>
    </source>
</evidence>
<comment type="pathway">
    <text evidence="10">Carbohydrate metabolism; glyoxylate cycle; (S)-malate from isocitrate: step 2/2.</text>
</comment>
<comment type="subcellular location">
    <subcellularLocation>
        <location evidence="1">Peroxisome</location>
    </subcellularLocation>
</comment>
<organism evidence="14 15">
    <name type="scientific">Ogataea haglerorum</name>
    <dbReference type="NCBI Taxonomy" id="1937702"/>
    <lineage>
        <taxon>Eukaryota</taxon>
        <taxon>Fungi</taxon>
        <taxon>Dikarya</taxon>
        <taxon>Ascomycota</taxon>
        <taxon>Saccharomycotina</taxon>
        <taxon>Pichiomycetes</taxon>
        <taxon>Pichiales</taxon>
        <taxon>Pichiaceae</taxon>
        <taxon>Ogataea</taxon>
    </lineage>
</organism>
<dbReference type="Pfam" id="PF01274">
    <property type="entry name" value="MS_TIM-barrel"/>
    <property type="match status" value="1"/>
</dbReference>
<name>A0AAN6D3U0_9ASCO</name>
<dbReference type="AlphaFoldDB" id="A0AAN6D3U0"/>
<evidence type="ECO:0000256" key="9">
    <source>
        <dbReference type="PIRSR" id="PIRSR001363-1"/>
    </source>
</evidence>
<evidence type="ECO:0000313" key="14">
    <source>
        <dbReference type="EMBL" id="KAG7725801.1"/>
    </source>
</evidence>
<dbReference type="InterPro" id="IPR019830">
    <property type="entry name" value="Malate_synthase_CS"/>
</dbReference>
<dbReference type="GO" id="GO:0006099">
    <property type="term" value="P:tricarboxylic acid cycle"/>
    <property type="evidence" value="ECO:0007669"/>
    <property type="project" value="UniProtKB-KW"/>
</dbReference>
<feature type="domain" description="Malate synthase C-terminal" evidence="13">
    <location>
        <begin position="437"/>
        <end position="554"/>
    </location>
</feature>
<dbReference type="Proteomes" id="UP000738402">
    <property type="component" value="Unassembled WGS sequence"/>
</dbReference>
<evidence type="ECO:0000256" key="7">
    <source>
        <dbReference type="ARBA" id="ARBA00023140"/>
    </source>
</evidence>
<dbReference type="GO" id="GO:0005782">
    <property type="term" value="C:peroxisomal matrix"/>
    <property type="evidence" value="ECO:0007669"/>
    <property type="project" value="TreeGrafter"/>
</dbReference>
<evidence type="ECO:0000256" key="4">
    <source>
        <dbReference type="ARBA" id="ARBA00022435"/>
    </source>
</evidence>
<dbReference type="EC" id="2.3.3.9" evidence="3 10"/>
<dbReference type="InterPro" id="IPR001465">
    <property type="entry name" value="Malate_synthase_TIM"/>
</dbReference>
<dbReference type="InterPro" id="IPR048356">
    <property type="entry name" value="MS_N"/>
</dbReference>
<evidence type="ECO:0000256" key="3">
    <source>
        <dbReference type="ARBA" id="ARBA00012636"/>
    </source>
</evidence>
<comment type="caution">
    <text evidence="14">The sequence shown here is derived from an EMBL/GenBank/DDBJ whole genome shotgun (WGS) entry which is preliminary data.</text>
</comment>
<protein>
    <recommendedName>
        <fullName evidence="3 10">Malate synthase</fullName>
        <ecNumber evidence="3 10">2.3.3.9</ecNumber>
    </recommendedName>
</protein>